<evidence type="ECO:0000256" key="3">
    <source>
        <dbReference type="ARBA" id="ARBA00020071"/>
    </source>
</evidence>
<dbReference type="PROSITE" id="PS51677">
    <property type="entry name" value="NODB"/>
    <property type="match status" value="1"/>
</dbReference>
<sequence length="258" mass="28116">MRRFAAVLIVAVATLSLPAAAAADCPGHPDALGTFRVLAVSAATTPRVGRKHFPETLPLADKELVLTFDDGPWPTTTPRVLDALKAECVRATFFLLGRNTDAHPLLARRALAEGHSIGHHTYSHPLLSHLPLAKAEAEINRGIARDEFALTGVARSTPSTPFFRFPGFASSQPLLDRLQDRGIVVFGADVWASDWEPMSPDVQLQKLMQRIEHVGRGIVLLHDTKAQTAAMLPRLLRELKLRGYRIVHVVPASASVTN</sequence>
<name>A0A371BD26_9BRAD</name>
<gene>
    <name evidence="9" type="ORF">DXH78_13370</name>
</gene>
<dbReference type="InterPro" id="IPR050248">
    <property type="entry name" value="Polysacc_deacetylase_ArnD"/>
</dbReference>
<comment type="caution">
    <text evidence="9">The sequence shown here is derived from an EMBL/GenBank/DDBJ whole genome shotgun (WGS) entry which is preliminary data.</text>
</comment>
<comment type="similarity">
    <text evidence="2">Belongs to the polysaccharide deacetylase family.</text>
</comment>
<feature type="domain" description="NodB homology" evidence="8">
    <location>
        <begin position="62"/>
        <end position="247"/>
    </location>
</feature>
<feature type="chain" id="PRO_5017042382" description="Chitooligosaccharide deacetylase" evidence="7">
    <location>
        <begin position="22"/>
        <end position="258"/>
    </location>
</feature>
<dbReference type="EMBL" id="QRGO01000001">
    <property type="protein sequence ID" value="RDV05474.1"/>
    <property type="molecule type" value="Genomic_DNA"/>
</dbReference>
<dbReference type="AlphaFoldDB" id="A0A371BD26"/>
<protein>
    <recommendedName>
        <fullName evidence="3">Chitooligosaccharide deacetylase</fullName>
    </recommendedName>
    <alternativeName>
        <fullName evidence="6">Nodulation protein B</fullName>
    </alternativeName>
</protein>
<dbReference type="Proteomes" id="UP000263993">
    <property type="component" value="Unassembled WGS sequence"/>
</dbReference>
<feature type="signal peptide" evidence="7">
    <location>
        <begin position="1"/>
        <end position="21"/>
    </location>
</feature>
<dbReference type="PANTHER" id="PTHR10587:SF133">
    <property type="entry name" value="CHITIN DEACETYLASE 1-RELATED"/>
    <property type="match status" value="1"/>
</dbReference>
<dbReference type="CDD" id="cd10917">
    <property type="entry name" value="CE4_NodB_like_6s_7s"/>
    <property type="match status" value="1"/>
</dbReference>
<comment type="function">
    <text evidence="1">Is involved in generating a small heat-stable compound (Nod), an acylated oligomer of N-acetylglucosamine, that stimulates mitosis in various plant protoplasts.</text>
</comment>
<dbReference type="RefSeq" id="WP_115517497.1">
    <property type="nucleotide sequence ID" value="NZ_QRGO01000001.1"/>
</dbReference>
<evidence type="ECO:0000259" key="8">
    <source>
        <dbReference type="PROSITE" id="PS51677"/>
    </source>
</evidence>
<dbReference type="Gene3D" id="3.20.20.370">
    <property type="entry name" value="Glycoside hydrolase/deacetylase"/>
    <property type="match status" value="1"/>
</dbReference>
<dbReference type="GO" id="GO:0005975">
    <property type="term" value="P:carbohydrate metabolic process"/>
    <property type="evidence" value="ECO:0007669"/>
    <property type="project" value="InterPro"/>
</dbReference>
<keyword evidence="4" id="KW-0479">Metal-binding</keyword>
<keyword evidence="5" id="KW-0378">Hydrolase</keyword>
<evidence type="ECO:0000256" key="1">
    <source>
        <dbReference type="ARBA" id="ARBA00003236"/>
    </source>
</evidence>
<dbReference type="GO" id="GO:0016020">
    <property type="term" value="C:membrane"/>
    <property type="evidence" value="ECO:0007669"/>
    <property type="project" value="TreeGrafter"/>
</dbReference>
<dbReference type="GO" id="GO:0016810">
    <property type="term" value="F:hydrolase activity, acting on carbon-nitrogen (but not peptide) bonds"/>
    <property type="evidence" value="ECO:0007669"/>
    <property type="project" value="InterPro"/>
</dbReference>
<dbReference type="InterPro" id="IPR002509">
    <property type="entry name" value="NODB_dom"/>
</dbReference>
<reference evidence="10" key="1">
    <citation type="submission" date="2018-08" db="EMBL/GenBank/DDBJ databases">
        <authorList>
            <person name="Kim S.-J."/>
            <person name="Jung G.-Y."/>
        </authorList>
    </citation>
    <scope>NUCLEOTIDE SEQUENCE [LARGE SCALE GENOMIC DNA]</scope>
    <source>
        <strain evidence="10">GY_H</strain>
    </source>
</reference>
<evidence type="ECO:0000313" key="9">
    <source>
        <dbReference type="EMBL" id="RDV05474.1"/>
    </source>
</evidence>
<keyword evidence="7" id="KW-0732">Signal</keyword>
<dbReference type="Pfam" id="PF01522">
    <property type="entry name" value="Polysacc_deac_1"/>
    <property type="match status" value="1"/>
</dbReference>
<organism evidence="9 10">
    <name type="scientific">Undibacter mobilis</name>
    <dbReference type="NCBI Taxonomy" id="2292256"/>
    <lineage>
        <taxon>Bacteria</taxon>
        <taxon>Pseudomonadati</taxon>
        <taxon>Pseudomonadota</taxon>
        <taxon>Alphaproteobacteria</taxon>
        <taxon>Hyphomicrobiales</taxon>
        <taxon>Nitrobacteraceae</taxon>
        <taxon>Undibacter</taxon>
    </lineage>
</organism>
<evidence type="ECO:0000256" key="5">
    <source>
        <dbReference type="ARBA" id="ARBA00022801"/>
    </source>
</evidence>
<keyword evidence="10" id="KW-1185">Reference proteome</keyword>
<dbReference type="SUPFAM" id="SSF88713">
    <property type="entry name" value="Glycoside hydrolase/deacetylase"/>
    <property type="match status" value="1"/>
</dbReference>
<evidence type="ECO:0000256" key="4">
    <source>
        <dbReference type="ARBA" id="ARBA00022723"/>
    </source>
</evidence>
<evidence type="ECO:0000256" key="2">
    <source>
        <dbReference type="ARBA" id="ARBA00010973"/>
    </source>
</evidence>
<dbReference type="GO" id="GO:0046872">
    <property type="term" value="F:metal ion binding"/>
    <property type="evidence" value="ECO:0007669"/>
    <property type="project" value="UniProtKB-KW"/>
</dbReference>
<evidence type="ECO:0000256" key="7">
    <source>
        <dbReference type="SAM" id="SignalP"/>
    </source>
</evidence>
<proteinExistence type="inferred from homology"/>
<dbReference type="PANTHER" id="PTHR10587">
    <property type="entry name" value="GLYCOSYL TRANSFERASE-RELATED"/>
    <property type="match status" value="1"/>
</dbReference>
<accession>A0A371BD26</accession>
<evidence type="ECO:0000256" key="6">
    <source>
        <dbReference type="ARBA" id="ARBA00032976"/>
    </source>
</evidence>
<dbReference type="InterPro" id="IPR011330">
    <property type="entry name" value="Glyco_hydro/deAcase_b/a-brl"/>
</dbReference>
<dbReference type="OrthoDB" id="276604at2"/>
<evidence type="ECO:0000313" key="10">
    <source>
        <dbReference type="Proteomes" id="UP000263993"/>
    </source>
</evidence>